<proteinExistence type="predicted"/>
<accession>A0A061S7A0</accession>
<dbReference type="GO" id="GO:0016020">
    <property type="term" value="C:membrane"/>
    <property type="evidence" value="ECO:0007669"/>
    <property type="project" value="InterPro"/>
</dbReference>
<dbReference type="InterPro" id="IPR027417">
    <property type="entry name" value="P-loop_NTPase"/>
</dbReference>
<dbReference type="Pfam" id="PF03567">
    <property type="entry name" value="Sulfotransfer_2"/>
    <property type="match status" value="1"/>
</dbReference>
<evidence type="ECO:0000313" key="2">
    <source>
        <dbReference type="EMBL" id="JAC78775.1"/>
    </source>
</evidence>
<dbReference type="EMBL" id="GBEZ01006635">
    <property type="protein sequence ID" value="JAC78775.1"/>
    <property type="molecule type" value="Transcribed_RNA"/>
</dbReference>
<dbReference type="GO" id="GO:0008146">
    <property type="term" value="F:sulfotransferase activity"/>
    <property type="evidence" value="ECO:0007669"/>
    <property type="project" value="InterPro"/>
</dbReference>
<reference evidence="2" key="1">
    <citation type="submission" date="2014-05" db="EMBL/GenBank/DDBJ databases">
        <title>The transcriptome of the halophilic microalga Tetraselmis sp. GSL018 isolated from the Great Salt Lake, Utah.</title>
        <authorList>
            <person name="Jinkerson R.E."/>
            <person name="D'Adamo S."/>
            <person name="Posewitz M.C."/>
        </authorList>
    </citation>
    <scope>NUCLEOTIDE SEQUENCE</scope>
    <source>
        <strain evidence="2">GSL018</strain>
    </source>
</reference>
<dbReference type="AlphaFoldDB" id="A0A061S7A0"/>
<organism evidence="2">
    <name type="scientific">Tetraselmis sp. GSL018</name>
    <dbReference type="NCBI Taxonomy" id="582737"/>
    <lineage>
        <taxon>Eukaryota</taxon>
        <taxon>Viridiplantae</taxon>
        <taxon>Chlorophyta</taxon>
        <taxon>core chlorophytes</taxon>
        <taxon>Chlorodendrophyceae</taxon>
        <taxon>Chlorodendrales</taxon>
        <taxon>Chlorodendraceae</taxon>
        <taxon>Tetraselmis</taxon>
    </lineage>
</organism>
<feature type="chain" id="PRO_5001606014" description="Sulfotransferase" evidence="1">
    <location>
        <begin position="18"/>
        <end position="280"/>
    </location>
</feature>
<name>A0A061S7A0_9CHLO</name>
<gene>
    <name evidence="2" type="ORF">TSPGSL018_14325</name>
</gene>
<keyword evidence="1" id="KW-0732">Signal</keyword>
<feature type="signal peptide" evidence="1">
    <location>
        <begin position="1"/>
        <end position="17"/>
    </location>
</feature>
<dbReference type="Gene3D" id="3.40.50.300">
    <property type="entry name" value="P-loop containing nucleotide triphosphate hydrolases"/>
    <property type="match status" value="1"/>
</dbReference>
<dbReference type="InterPro" id="IPR005331">
    <property type="entry name" value="Sulfotransferase"/>
</dbReference>
<protein>
    <recommendedName>
        <fullName evidence="3">Sulfotransferase</fullName>
    </recommendedName>
</protein>
<evidence type="ECO:0008006" key="3">
    <source>
        <dbReference type="Google" id="ProtNLM"/>
    </source>
</evidence>
<sequence length="280" mass="32220">MALALLLLCVFLLPLQGHLLRMNDGIPLSQDWQFVHIPKTGGTSVESLLRSSGVTPAIDIMFPALRNNTYRSKCGTAETPWHYTPNQVENCQWEPNPYTGRNTWCVIRHPVMRFLSEFKWRLNRIQTEGWEGSWTQFLPRNFGVVETNSTKRFDIVQFAKDTTSLLTKFSKSCLGNTSCPLTENFLHLQPQHWYVDNEKGNMTCDKVLPFRTLVTQLPEKLNVGARINADYRPDIAQIRNILWPVYKEDFALFFSVTKSRQKNLRIADGAKLSGLRAEVR</sequence>
<evidence type="ECO:0000256" key="1">
    <source>
        <dbReference type="SAM" id="SignalP"/>
    </source>
</evidence>